<name>A0AA42DPQ7_9FIRM</name>
<dbReference type="AlphaFoldDB" id="A0AA42DPQ7"/>
<evidence type="ECO:0000313" key="1">
    <source>
        <dbReference type="EMBL" id="MDA3732870.1"/>
    </source>
</evidence>
<evidence type="ECO:0000313" key="2">
    <source>
        <dbReference type="Proteomes" id="UP001169242"/>
    </source>
</evidence>
<proteinExistence type="predicted"/>
<dbReference type="CDD" id="cd00093">
    <property type="entry name" value="HTH_XRE"/>
    <property type="match status" value="1"/>
</dbReference>
<dbReference type="RefSeq" id="WP_271012851.1">
    <property type="nucleotide sequence ID" value="NZ_JAQIFT010000057.1"/>
</dbReference>
<keyword evidence="2" id="KW-1185">Reference proteome</keyword>
<dbReference type="SUPFAM" id="SSF47413">
    <property type="entry name" value="lambda repressor-like DNA-binding domains"/>
    <property type="match status" value="1"/>
</dbReference>
<organism evidence="1 2">
    <name type="scientific">Holtiella tumoricola</name>
    <dbReference type="NCBI Taxonomy" id="3018743"/>
    <lineage>
        <taxon>Bacteria</taxon>
        <taxon>Bacillati</taxon>
        <taxon>Bacillota</taxon>
        <taxon>Clostridia</taxon>
        <taxon>Lachnospirales</taxon>
        <taxon>Cellulosilyticaceae</taxon>
        <taxon>Holtiella</taxon>
    </lineage>
</organism>
<dbReference type="InterPro" id="IPR010982">
    <property type="entry name" value="Lambda_DNA-bd_dom_sf"/>
</dbReference>
<protein>
    <submittedName>
        <fullName evidence="1">Uncharacterized protein</fullName>
    </submittedName>
</protein>
<reference evidence="1" key="1">
    <citation type="journal article" date="2023" name="Int. J. Syst. Evol. Microbiol.">
        <title>&lt;i&gt;Holtiella tumoricola&lt;/i&gt; gen. nov. sp. nov., isolated from a human clinical sample.</title>
        <authorList>
            <person name="Allen-Vercoe E."/>
            <person name="Daigneault M.C."/>
            <person name="Vancuren S.J."/>
            <person name="Cochrane K."/>
            <person name="O'Neal L.L."/>
            <person name="Sankaranarayanan K."/>
            <person name="Lawson P.A."/>
        </authorList>
    </citation>
    <scope>NUCLEOTIDE SEQUENCE</scope>
    <source>
        <strain evidence="1">CC70A</strain>
    </source>
</reference>
<dbReference type="InterPro" id="IPR001387">
    <property type="entry name" value="Cro/C1-type_HTH"/>
</dbReference>
<comment type="caution">
    <text evidence="1">The sequence shown here is derived from an EMBL/GenBank/DDBJ whole genome shotgun (WGS) entry which is preliminary data.</text>
</comment>
<sequence length="67" mass="7968">MKSIEQLQKEKNETNLKISELLKVSPSTYCDKKKGRRKFQPMEIVILCKYFNVTVEEVSDFLIRDTR</sequence>
<accession>A0AA42DPQ7</accession>
<dbReference type="Proteomes" id="UP001169242">
    <property type="component" value="Unassembled WGS sequence"/>
</dbReference>
<dbReference type="Gene3D" id="1.10.260.40">
    <property type="entry name" value="lambda repressor-like DNA-binding domains"/>
    <property type="match status" value="1"/>
</dbReference>
<dbReference type="GO" id="GO:0003677">
    <property type="term" value="F:DNA binding"/>
    <property type="evidence" value="ECO:0007669"/>
    <property type="project" value="InterPro"/>
</dbReference>
<gene>
    <name evidence="1" type="ORF">PBV87_15440</name>
</gene>
<dbReference type="EMBL" id="JAQIFT010000057">
    <property type="protein sequence ID" value="MDA3732870.1"/>
    <property type="molecule type" value="Genomic_DNA"/>
</dbReference>